<evidence type="ECO:0000313" key="6">
    <source>
        <dbReference type="EMBL" id="KIW71579.1"/>
    </source>
</evidence>
<keyword evidence="5" id="KW-0812">Transmembrane</keyword>
<feature type="region of interest" description="Disordered" evidence="4">
    <location>
        <begin position="620"/>
        <end position="657"/>
    </location>
</feature>
<evidence type="ECO:0000313" key="7">
    <source>
        <dbReference type="Proteomes" id="UP000054266"/>
    </source>
</evidence>
<organism evidence="6 7">
    <name type="scientific">Phialophora macrospora</name>
    <dbReference type="NCBI Taxonomy" id="1851006"/>
    <lineage>
        <taxon>Eukaryota</taxon>
        <taxon>Fungi</taxon>
        <taxon>Dikarya</taxon>
        <taxon>Ascomycota</taxon>
        <taxon>Pezizomycotina</taxon>
        <taxon>Eurotiomycetes</taxon>
        <taxon>Chaetothyriomycetidae</taxon>
        <taxon>Chaetothyriales</taxon>
        <taxon>Herpotrichiellaceae</taxon>
        <taxon>Phialophora</taxon>
    </lineage>
</organism>
<keyword evidence="3" id="KW-0560">Oxidoreductase</keyword>
<keyword evidence="5" id="KW-1133">Transmembrane helix</keyword>
<reference evidence="6 7" key="1">
    <citation type="submission" date="2015-01" db="EMBL/GenBank/DDBJ databases">
        <title>The Genome Sequence of Capronia semiimmersa CBS27337.</title>
        <authorList>
            <consortium name="The Broad Institute Genomics Platform"/>
            <person name="Cuomo C."/>
            <person name="de Hoog S."/>
            <person name="Gorbushina A."/>
            <person name="Stielow B."/>
            <person name="Teixiera M."/>
            <person name="Abouelleil A."/>
            <person name="Chapman S.B."/>
            <person name="Priest M."/>
            <person name="Young S.K."/>
            <person name="Wortman J."/>
            <person name="Nusbaum C."/>
            <person name="Birren B."/>
        </authorList>
    </citation>
    <scope>NUCLEOTIDE SEQUENCE [LARGE SCALE GENOMIC DNA]</scope>
    <source>
        <strain evidence="6 7">CBS 27337</strain>
    </source>
</reference>
<evidence type="ECO:0008006" key="8">
    <source>
        <dbReference type="Google" id="ProtNLM"/>
    </source>
</evidence>
<sequence>MSTAMSEPPRVIIIGAGIAGLVTAKTYLQVCKHLGRSVELIVLDEGKDLGGVWATERHYPGLMVQAPNGYYELSDLTMVDKDHPRDVLIPAVREHEYLEAYARQFDVFDKIRFSTKVVRVRRRNGPFAPGWIVETASGEVLECDKLIVASGLYSKDRPIPVPCAGYTGTATHSRYISRVHERLCSDPDVRDVVVVGACKSAVEACSVFLAAKKRVHWVVRPSDQGAPLLIFHPEQRPSALAIALTRFLPLFTPSIWATSGFWYNFLHSGSWLLGTWLVHGFFSLMTWAIMRDVHYGKSQNSRKIQPKRKNLFFYTTYISLIVEGAPFFDALHEDNPEKLTVYRATPLKCEGREIVVHEEHTGERRIPADAVIWSIGWDPGLDFFDPDEAADMGLPVRLDKKSKSSSGGGGGQNSNVSTDPALPTLESYDNKVRKLFPATLNTTPAQPQDPTTTLPHSRWGLYRFIIPAKHFATGDRTLAFSGMISSGQTTTTSEVGALWAVSWLEDLFPNPPMPLLKKVDAPRLTVPSPWLTNARARPRPQGQLSGYKMNEDKSGSNTTTLSPTDLERLANAEIRFNQAFQERRYGLRGARAPELILEARSYIDLLCQDLGVQVYRKRRVNRGGGGSSGSTGDRQSDADDGGGEGSAMEDKRTSMTSMARNPWGEIKDWVREYFEPYLAGDYRGLVVEFLQNRE</sequence>
<feature type="transmembrane region" description="Helical" evidence="5">
    <location>
        <begin position="269"/>
        <end position="290"/>
    </location>
</feature>
<dbReference type="Pfam" id="PF13738">
    <property type="entry name" value="Pyr_redox_3"/>
    <property type="match status" value="1"/>
</dbReference>
<keyword evidence="5" id="KW-0472">Membrane</keyword>
<evidence type="ECO:0000256" key="2">
    <source>
        <dbReference type="ARBA" id="ARBA00022827"/>
    </source>
</evidence>
<dbReference type="PANTHER" id="PTHR23023">
    <property type="entry name" value="DIMETHYLANILINE MONOOXYGENASE"/>
    <property type="match status" value="1"/>
</dbReference>
<dbReference type="HOGENOM" id="CLU_019225_1_0_1"/>
<evidence type="ECO:0000256" key="3">
    <source>
        <dbReference type="ARBA" id="ARBA00023002"/>
    </source>
</evidence>
<proteinExistence type="predicted"/>
<keyword evidence="2" id="KW-0274">FAD</keyword>
<dbReference type="GO" id="GO:0016491">
    <property type="term" value="F:oxidoreductase activity"/>
    <property type="evidence" value="ECO:0007669"/>
    <property type="project" value="UniProtKB-KW"/>
</dbReference>
<dbReference type="Proteomes" id="UP000054266">
    <property type="component" value="Unassembled WGS sequence"/>
</dbReference>
<evidence type="ECO:0000256" key="5">
    <source>
        <dbReference type="SAM" id="Phobius"/>
    </source>
</evidence>
<dbReference type="Gene3D" id="3.50.50.60">
    <property type="entry name" value="FAD/NAD(P)-binding domain"/>
    <property type="match status" value="1"/>
</dbReference>
<name>A0A0D2GH55_9EURO</name>
<dbReference type="SUPFAM" id="SSF51905">
    <property type="entry name" value="FAD/NAD(P)-binding domain"/>
    <property type="match status" value="1"/>
</dbReference>
<dbReference type="EMBL" id="KN846957">
    <property type="protein sequence ID" value="KIW71579.1"/>
    <property type="molecule type" value="Genomic_DNA"/>
</dbReference>
<protein>
    <recommendedName>
        <fullName evidence="8">FAD/NAD(P)-binding domain-containing protein</fullName>
    </recommendedName>
</protein>
<feature type="transmembrane region" description="Helical" evidence="5">
    <location>
        <begin position="311"/>
        <end position="328"/>
    </location>
</feature>
<evidence type="ECO:0000256" key="4">
    <source>
        <dbReference type="SAM" id="MobiDB-lite"/>
    </source>
</evidence>
<dbReference type="InterPro" id="IPR036188">
    <property type="entry name" value="FAD/NAD-bd_sf"/>
</dbReference>
<evidence type="ECO:0000256" key="1">
    <source>
        <dbReference type="ARBA" id="ARBA00022630"/>
    </source>
</evidence>
<gene>
    <name evidence="6" type="ORF">PV04_03726</name>
</gene>
<dbReference type="InterPro" id="IPR050346">
    <property type="entry name" value="FMO-like"/>
</dbReference>
<keyword evidence="1" id="KW-0285">Flavoprotein</keyword>
<dbReference type="PRINTS" id="PR00368">
    <property type="entry name" value="FADPNR"/>
</dbReference>
<dbReference type="AlphaFoldDB" id="A0A0D2GH55"/>
<feature type="region of interest" description="Disordered" evidence="4">
    <location>
        <begin position="398"/>
        <end position="423"/>
    </location>
</feature>
<accession>A0A0D2GH55</accession>
<keyword evidence="7" id="KW-1185">Reference proteome</keyword>
<feature type="region of interest" description="Disordered" evidence="4">
    <location>
        <begin position="531"/>
        <end position="565"/>
    </location>
</feature>